<dbReference type="NCBIfam" id="TIGR02595">
    <property type="entry name" value="PEP_CTERM"/>
    <property type="match status" value="1"/>
</dbReference>
<evidence type="ECO:0000256" key="1">
    <source>
        <dbReference type="SAM" id="SignalP"/>
    </source>
</evidence>
<dbReference type="NCBIfam" id="NF035944">
    <property type="entry name" value="PEPxxWA-CTERM"/>
    <property type="match status" value="1"/>
</dbReference>
<accession>A0ABN1B0K9</accession>
<feature type="signal peptide" evidence="1">
    <location>
        <begin position="1"/>
        <end position="22"/>
    </location>
</feature>
<reference evidence="3 4" key="1">
    <citation type="journal article" date="2019" name="Int. J. Syst. Evol. Microbiol.">
        <title>The Global Catalogue of Microorganisms (GCM) 10K type strain sequencing project: providing services to taxonomists for standard genome sequencing and annotation.</title>
        <authorList>
            <consortium name="The Broad Institute Genomics Platform"/>
            <consortium name="The Broad Institute Genome Sequencing Center for Infectious Disease"/>
            <person name="Wu L."/>
            <person name="Ma J."/>
        </authorList>
    </citation>
    <scope>NUCLEOTIDE SEQUENCE [LARGE SCALE GENOMIC DNA]</scope>
    <source>
        <strain evidence="3 4">JCM 14162</strain>
    </source>
</reference>
<evidence type="ECO:0000313" key="3">
    <source>
        <dbReference type="EMBL" id="GAA0487365.1"/>
    </source>
</evidence>
<evidence type="ECO:0000313" key="4">
    <source>
        <dbReference type="Proteomes" id="UP001500713"/>
    </source>
</evidence>
<dbReference type="InterPro" id="IPR013424">
    <property type="entry name" value="Ice-binding_C"/>
</dbReference>
<comment type="caution">
    <text evidence="3">The sequence shown here is derived from an EMBL/GenBank/DDBJ whole genome shotgun (WGS) entry which is preliminary data.</text>
</comment>
<evidence type="ECO:0000259" key="2">
    <source>
        <dbReference type="Pfam" id="PF07589"/>
    </source>
</evidence>
<feature type="chain" id="PRO_5047119430" description="Ice-binding protein C-terminal domain-containing protein" evidence="1">
    <location>
        <begin position="23"/>
        <end position="211"/>
    </location>
</feature>
<keyword evidence="1" id="KW-0732">Signal</keyword>
<keyword evidence="4" id="KW-1185">Reference proteome</keyword>
<sequence length="211" mass="22030">MHKLLLTTAALAALATSGTANAAIVMGELTGGSALNNGGVFQQLNPMPGFNVGNNNQQSLNLFAFDEQQNVTLGAAIGGLAAGTVVNSHYVFFDSGPSRRAIGYVDFDSDILAVLDAKSDMDLTDASLGNPNVNYISVALRGLEGADSFNVMGDRLNVNFRASDPGDYIRVLTAAPAVPEPATWAMMIGGFGLVGGALRRRRKMATKVSYA</sequence>
<organism evidence="3 4">
    <name type="scientific">Parasphingorhabdus litoris</name>
    <dbReference type="NCBI Taxonomy" id="394733"/>
    <lineage>
        <taxon>Bacteria</taxon>
        <taxon>Pseudomonadati</taxon>
        <taxon>Pseudomonadota</taxon>
        <taxon>Alphaproteobacteria</taxon>
        <taxon>Sphingomonadales</taxon>
        <taxon>Sphingomonadaceae</taxon>
        <taxon>Parasphingorhabdus</taxon>
    </lineage>
</organism>
<protein>
    <recommendedName>
        <fullName evidence="2">Ice-binding protein C-terminal domain-containing protein</fullName>
    </recommendedName>
</protein>
<dbReference type="RefSeq" id="WP_229955790.1">
    <property type="nucleotide sequence ID" value="NZ_BAAAEM010000003.1"/>
</dbReference>
<feature type="domain" description="Ice-binding protein C-terminal" evidence="2">
    <location>
        <begin position="177"/>
        <end position="201"/>
    </location>
</feature>
<dbReference type="EMBL" id="BAAAEM010000003">
    <property type="protein sequence ID" value="GAA0487365.1"/>
    <property type="molecule type" value="Genomic_DNA"/>
</dbReference>
<proteinExistence type="predicted"/>
<name>A0ABN1B0K9_9SPHN</name>
<dbReference type="Pfam" id="PF07589">
    <property type="entry name" value="PEP-CTERM"/>
    <property type="match status" value="1"/>
</dbReference>
<gene>
    <name evidence="3" type="ORF">GCM10009096_32800</name>
</gene>
<dbReference type="Proteomes" id="UP001500713">
    <property type="component" value="Unassembled WGS sequence"/>
</dbReference>